<dbReference type="EMBL" id="JAKWFO010000003">
    <property type="protein sequence ID" value="KAI9638119.1"/>
    <property type="molecule type" value="Genomic_DNA"/>
</dbReference>
<evidence type="ECO:0000313" key="9">
    <source>
        <dbReference type="Proteomes" id="UP001164286"/>
    </source>
</evidence>
<feature type="compositionally biased region" description="Acidic residues" evidence="6">
    <location>
        <begin position="215"/>
        <end position="225"/>
    </location>
</feature>
<feature type="compositionally biased region" description="Basic and acidic residues" evidence="6">
    <location>
        <begin position="191"/>
        <end position="214"/>
    </location>
</feature>
<keyword evidence="2" id="KW-0812">Transmembrane</keyword>
<feature type="domain" description="SUN" evidence="7">
    <location>
        <begin position="733"/>
        <end position="920"/>
    </location>
</feature>
<feature type="coiled-coil region" evidence="5">
    <location>
        <begin position="500"/>
        <end position="565"/>
    </location>
</feature>
<dbReference type="PANTHER" id="PTHR12911:SF8">
    <property type="entry name" value="KLAROID PROTEIN-RELATED"/>
    <property type="match status" value="1"/>
</dbReference>
<reference evidence="8" key="1">
    <citation type="journal article" date="2022" name="G3 (Bethesda)">
        <title>High quality genome of the basidiomycete yeast Dioszegia hungarica PDD-24b-2 isolated from cloud water.</title>
        <authorList>
            <person name="Jarrige D."/>
            <person name="Haridas S."/>
            <person name="Bleykasten-Grosshans C."/>
            <person name="Joly M."/>
            <person name="Nadalig T."/>
            <person name="Sancelme M."/>
            <person name="Vuilleumier S."/>
            <person name="Grigoriev I.V."/>
            <person name="Amato P."/>
            <person name="Bringel F."/>
        </authorList>
    </citation>
    <scope>NUCLEOTIDE SEQUENCE</scope>
    <source>
        <strain evidence="8">PDD-24b-2</strain>
    </source>
</reference>
<dbReference type="PROSITE" id="PS51469">
    <property type="entry name" value="SUN"/>
    <property type="match status" value="1"/>
</dbReference>
<feature type="region of interest" description="Disordered" evidence="6">
    <location>
        <begin position="673"/>
        <end position="696"/>
    </location>
</feature>
<name>A0AA38HET4_9TREE</name>
<feature type="region of interest" description="Disordered" evidence="6">
    <location>
        <begin position="1"/>
        <end position="130"/>
    </location>
</feature>
<evidence type="ECO:0000313" key="8">
    <source>
        <dbReference type="EMBL" id="KAI9638119.1"/>
    </source>
</evidence>
<dbReference type="GO" id="GO:0034993">
    <property type="term" value="C:meiotic nuclear membrane microtubule tethering complex"/>
    <property type="evidence" value="ECO:0007669"/>
    <property type="project" value="TreeGrafter"/>
</dbReference>
<dbReference type="AlphaFoldDB" id="A0AA38HET4"/>
<comment type="subcellular location">
    <subcellularLocation>
        <location evidence="1">Membrane</location>
    </subcellularLocation>
</comment>
<proteinExistence type="predicted"/>
<keyword evidence="9" id="KW-1185">Reference proteome</keyword>
<keyword evidence="3" id="KW-1133">Transmembrane helix</keyword>
<sequence>MPPRRAPAASPAVVSRHTVVPSPAQSTRSTRRRPAVDDSDQWDRQSVDSTASFQVPNPKGAKKGPVYYPSDTSVQIAAAFNAAQTGQHAPSTTSARPRTAPGHRKAPSTSVSAPQRQLSPAQSILSSARALSPVRYFLRPNDESAELSGELNSFSSLGEDHSAEASYTYSREEEFVRAAQQSAKNGARGPRVSDAKRRKGRDDDMPYRPGKDDEVHDADESDGEGEGIVRTGGLNGRAGTRGQRAEKGEGYLGNGLGIQPKERKIGRKSGMETDEGIGRSEIDEDEEEEKEPYEHRGYSVSPFPDHARNGRSATPMQIVRATLTPRPARTSSAPLSRRRHPSAARTMATNILHGIAISLRFVVDLLHSILSRAILRPLEKTQGPSKAILERMNKDRWKWLLGLFALSLGLRLADGHWRGSVGFRAPDLPPSSMDELVARLTSIEQALSSISTANRALEQHEAEGRKSSEAIVGRLGEVEQAVSHERKRLEIVRVGGERGQHQLQTSLESIKKEVKQLASRIVSTEAGLASASGRLSKLDEVDREVQSLKDRVGAVERDIQSVLEDGRLRTALERILPTWMPVRRTETGSLDIDPVFWTEMKRVLVGQGEVETLVRKAMGGKTPVQSGGITEAQLDAWGDKLYDRQVARGDVVSRTEFIRVLEGEVSSLKGTMEEIRSRPVPSPAPAKKGSAPIIKSPKGDDLTSALQELIDAALLRYSKDTIARPDYALFTAGGRVVPSITSDTLVMSSPGALGRVILGRKPVEGLSPAHALMPDNTVGKCWPFKGDQGQLGIMLSRRVVVGDLTLEHAASEVAVDIRSAPRDVEVWGLVEGQENKEKARSYLDNHAQAETASLPPSPDYLLLSSFTYDPSLPNHVQTFPVDPEIQAMGIDMGIVVFKIASNWGGDFTCLYRARVHGEVKAE</sequence>
<feature type="compositionally biased region" description="Polar residues" evidence="6">
    <location>
        <begin position="107"/>
        <end position="126"/>
    </location>
</feature>
<evidence type="ECO:0000256" key="1">
    <source>
        <dbReference type="ARBA" id="ARBA00004370"/>
    </source>
</evidence>
<feature type="compositionally biased region" description="Low complexity" evidence="6">
    <location>
        <begin position="1"/>
        <end position="16"/>
    </location>
</feature>
<dbReference type="Pfam" id="PF07738">
    <property type="entry name" value="Sad1_UNC"/>
    <property type="match status" value="1"/>
</dbReference>
<organism evidence="8 9">
    <name type="scientific">Dioszegia hungarica</name>
    <dbReference type="NCBI Taxonomy" id="4972"/>
    <lineage>
        <taxon>Eukaryota</taxon>
        <taxon>Fungi</taxon>
        <taxon>Dikarya</taxon>
        <taxon>Basidiomycota</taxon>
        <taxon>Agaricomycotina</taxon>
        <taxon>Tremellomycetes</taxon>
        <taxon>Tremellales</taxon>
        <taxon>Bulleribasidiaceae</taxon>
        <taxon>Dioszegia</taxon>
    </lineage>
</organism>
<dbReference type="PANTHER" id="PTHR12911">
    <property type="entry name" value="SAD1/UNC-84-LIKE PROTEIN-RELATED"/>
    <property type="match status" value="1"/>
</dbReference>
<feature type="region of interest" description="Disordered" evidence="6">
    <location>
        <begin position="145"/>
        <end position="311"/>
    </location>
</feature>
<evidence type="ECO:0000256" key="5">
    <source>
        <dbReference type="SAM" id="Coils"/>
    </source>
</evidence>
<feature type="compositionally biased region" description="Polar residues" evidence="6">
    <location>
        <begin position="82"/>
        <end position="96"/>
    </location>
</feature>
<feature type="compositionally biased region" description="Low complexity" evidence="6">
    <location>
        <begin position="685"/>
        <end position="695"/>
    </location>
</feature>
<dbReference type="Proteomes" id="UP001164286">
    <property type="component" value="Unassembled WGS sequence"/>
</dbReference>
<evidence type="ECO:0000256" key="6">
    <source>
        <dbReference type="SAM" id="MobiDB-lite"/>
    </source>
</evidence>
<feature type="compositionally biased region" description="Acidic residues" evidence="6">
    <location>
        <begin position="282"/>
        <end position="291"/>
    </location>
</feature>
<dbReference type="RefSeq" id="XP_052947896.1">
    <property type="nucleotide sequence ID" value="XM_053092025.1"/>
</dbReference>
<comment type="caution">
    <text evidence="8">The sequence shown here is derived from an EMBL/GenBank/DDBJ whole genome shotgun (WGS) entry which is preliminary data.</text>
</comment>
<evidence type="ECO:0000256" key="2">
    <source>
        <dbReference type="ARBA" id="ARBA00022692"/>
    </source>
</evidence>
<protein>
    <submittedName>
        <fullName evidence="8">UNC-like C-terminal-domain-containing protein</fullName>
    </submittedName>
</protein>
<dbReference type="GO" id="GO:0043495">
    <property type="term" value="F:protein-membrane adaptor activity"/>
    <property type="evidence" value="ECO:0007669"/>
    <property type="project" value="TreeGrafter"/>
</dbReference>
<dbReference type="InterPro" id="IPR012919">
    <property type="entry name" value="SUN_dom"/>
</dbReference>
<dbReference type="GeneID" id="77731230"/>
<evidence type="ECO:0000259" key="7">
    <source>
        <dbReference type="PROSITE" id="PS51469"/>
    </source>
</evidence>
<dbReference type="InterPro" id="IPR045119">
    <property type="entry name" value="SUN1-5"/>
</dbReference>
<keyword evidence="5" id="KW-0175">Coiled coil</keyword>
<accession>A0AA38HET4</accession>
<feature type="region of interest" description="Disordered" evidence="6">
    <location>
        <begin position="323"/>
        <end position="342"/>
    </location>
</feature>
<evidence type="ECO:0000256" key="4">
    <source>
        <dbReference type="ARBA" id="ARBA00023136"/>
    </source>
</evidence>
<keyword evidence="4" id="KW-0472">Membrane</keyword>
<dbReference type="Gene3D" id="2.60.120.260">
    <property type="entry name" value="Galactose-binding domain-like"/>
    <property type="match status" value="1"/>
</dbReference>
<gene>
    <name evidence="8" type="ORF">MKK02DRAFT_42507</name>
</gene>
<evidence type="ECO:0000256" key="3">
    <source>
        <dbReference type="ARBA" id="ARBA00022989"/>
    </source>
</evidence>